<dbReference type="NCBIfam" id="TIGR03034">
    <property type="entry name" value="YPO3983 family protein"/>
    <property type="match status" value="1"/>
</dbReference>
<dbReference type="InterPro" id="IPR017483">
    <property type="entry name" value="CHP03034"/>
</dbReference>
<dbReference type="EMBL" id="AAILJL010000037">
    <property type="protein sequence ID" value="ECF4924904.1"/>
    <property type="molecule type" value="Genomic_DNA"/>
</dbReference>
<reference evidence="1" key="1">
    <citation type="submission" date="2019-07" db="EMBL/GenBank/DDBJ databases">
        <authorList>
            <consortium name="GenomeTrakr network: Whole genome sequencing for foodborne pathogen traceback"/>
        </authorList>
    </citation>
    <scope>NUCLEOTIDE SEQUENCE [LARGE SCALE GENOMIC DNA]</scope>
    <source>
        <strain evidence="1">FDA00014297</strain>
    </source>
</reference>
<dbReference type="Proteomes" id="UP000839641">
    <property type="component" value="Unassembled WGS sequence"/>
</dbReference>
<organism evidence="1">
    <name type="scientific">Salmonella enterica subsp. arizonae</name>
    <dbReference type="NCBI Taxonomy" id="59203"/>
    <lineage>
        <taxon>Bacteria</taxon>
        <taxon>Pseudomonadati</taxon>
        <taxon>Pseudomonadota</taxon>
        <taxon>Gammaproteobacteria</taxon>
        <taxon>Enterobacterales</taxon>
        <taxon>Enterobacteriaceae</taxon>
        <taxon>Salmonella</taxon>
    </lineage>
</organism>
<comment type="caution">
    <text evidence="1">The sequence shown here is derived from an EMBL/GenBank/DDBJ whole genome shotgun (WGS) entry which is preliminary data.</text>
</comment>
<gene>
    <name evidence="1" type="ORF">FLP03_22525</name>
</gene>
<proteinExistence type="predicted"/>
<dbReference type="Pfam" id="PF11692">
    <property type="entry name" value="DUF3289"/>
    <property type="match status" value="1"/>
</dbReference>
<sequence>MRFRIKRNTMKVPLLKFPTMIFKTKNLMDDESAEDMKYGDLTEQQLRNDYHLEQVSDTIDPWRNQFFIPGVTQFPQPLSDTEVVSNLFSDFRLESTKLTFMGYRSVFLAMVDHLQNRTSGVFTSKDLDLAAKEQIENDKSVNSTYMSIKSVLDKNIDFDAGGYPESHRSKLTSGIKNKVLPKFDRNQDKINGLGLSVHDMYATHITLTSLKVVKNTYEATIHYRMQDHFGLDSNDITHWLYSHWDVFKIWFVLQHYEKEGYAFKPFITEINATVKISGVRGYYS</sequence>
<accession>A0A5Y2QRB6</accession>
<evidence type="ECO:0000313" key="1">
    <source>
        <dbReference type="EMBL" id="ECF4924904.1"/>
    </source>
</evidence>
<name>A0A5Y2QRB6_SALER</name>
<protein>
    <submittedName>
        <fullName evidence="1">DUF3289 family protein</fullName>
    </submittedName>
</protein>
<dbReference type="AlphaFoldDB" id="A0A5Y2QRB6"/>